<dbReference type="InterPro" id="IPR007730">
    <property type="entry name" value="SPOR-like_dom"/>
</dbReference>
<evidence type="ECO:0000256" key="1">
    <source>
        <dbReference type="SAM" id="Phobius"/>
    </source>
</evidence>
<dbReference type="Gene3D" id="3.30.70.1070">
    <property type="entry name" value="Sporulation related repeat"/>
    <property type="match status" value="1"/>
</dbReference>
<proteinExistence type="predicted"/>
<keyword evidence="1" id="KW-0472">Membrane</keyword>
<dbReference type="RefSeq" id="WP_155319300.1">
    <property type="nucleotide sequence ID" value="NZ_AP021874.1"/>
</dbReference>
<evidence type="ECO:0000313" key="4">
    <source>
        <dbReference type="Proteomes" id="UP000427906"/>
    </source>
</evidence>
<feature type="transmembrane region" description="Helical" evidence="1">
    <location>
        <begin position="12"/>
        <end position="31"/>
    </location>
</feature>
<reference evidence="3 4" key="1">
    <citation type="submission" date="2019-11" db="EMBL/GenBank/DDBJ databases">
        <title>Comparative genomics of hydrocarbon-degrading Desulfosarcina strains.</title>
        <authorList>
            <person name="Watanabe M."/>
            <person name="Kojima H."/>
            <person name="Fukui M."/>
        </authorList>
    </citation>
    <scope>NUCLEOTIDE SEQUENCE [LARGE SCALE GENOMIC DNA]</scope>
    <source>
        <strain evidence="3 4">PL12</strain>
    </source>
</reference>
<keyword evidence="1" id="KW-0812">Transmembrane</keyword>
<dbReference type="InterPro" id="IPR036680">
    <property type="entry name" value="SPOR-like_sf"/>
</dbReference>
<accession>A0A5K7YTU2</accession>
<evidence type="ECO:0000313" key="3">
    <source>
        <dbReference type="EMBL" id="BBO71473.1"/>
    </source>
</evidence>
<dbReference type="GO" id="GO:0042834">
    <property type="term" value="F:peptidoglycan binding"/>
    <property type="evidence" value="ECO:0007669"/>
    <property type="project" value="InterPro"/>
</dbReference>
<sequence>MGYLFKHLAVRLWTALVAGSLAALVVLPPLAGVAGPGWMVVPGLGLLAGAYWLTGVVFAALGRRRLERLLGEATVWDRAGMSREVRQTLARAAATVDSFFFSPFSRRAPARRLLSQMGRCQLARAETGTASDAIVGAYLQAFPRDRDAAIKWLDGMLAGRAATRQSHDIAARIGAAHPEDAAIGRMLAQFYLAERRCDFAALQTYRQLMDAGEPLPAAMLGSLADLFLAEPRADRLALKVYLEAHERGSRDTRLLPGIAACSRMIHPSPLTLPLLEKADTVLAGMDASRRSGMASAFLSELAGTGPEHPARERRIRWPAIGSMVRRGAAGLCRLASGGAAGISSVLRGLSGGLRSRRGKSVVKWAVMGLFMVAVGWLVVNTAIYLADTFKPVETAPVPVAVPVTDPFTLQVAAYVKESDAQRYVDQLKGHGLDAYWTRASGASKTWYQVRVSHFTTKAAARAVGDDLKKRQLIGDYYVANYKRPDIP</sequence>
<dbReference type="Pfam" id="PF05036">
    <property type="entry name" value="SPOR"/>
    <property type="match status" value="1"/>
</dbReference>
<keyword evidence="1" id="KW-1133">Transmembrane helix</keyword>
<keyword evidence="4" id="KW-1185">Reference proteome</keyword>
<dbReference type="Proteomes" id="UP000427906">
    <property type="component" value="Chromosome"/>
</dbReference>
<protein>
    <recommendedName>
        <fullName evidence="2">SPOR domain-containing protein</fullName>
    </recommendedName>
</protein>
<evidence type="ECO:0000259" key="2">
    <source>
        <dbReference type="PROSITE" id="PS51724"/>
    </source>
</evidence>
<dbReference type="SUPFAM" id="SSF110997">
    <property type="entry name" value="Sporulation related repeat"/>
    <property type="match status" value="1"/>
</dbReference>
<gene>
    <name evidence="3" type="ORF">DSCA_54030</name>
</gene>
<dbReference type="KEGG" id="dalk:DSCA_54030"/>
<dbReference type="PROSITE" id="PS51724">
    <property type="entry name" value="SPOR"/>
    <property type="match status" value="1"/>
</dbReference>
<organism evidence="3 4">
    <name type="scientific">Desulfosarcina alkanivorans</name>
    <dbReference type="NCBI Taxonomy" id="571177"/>
    <lineage>
        <taxon>Bacteria</taxon>
        <taxon>Pseudomonadati</taxon>
        <taxon>Thermodesulfobacteriota</taxon>
        <taxon>Desulfobacteria</taxon>
        <taxon>Desulfobacterales</taxon>
        <taxon>Desulfosarcinaceae</taxon>
        <taxon>Desulfosarcina</taxon>
    </lineage>
</organism>
<feature type="transmembrane region" description="Helical" evidence="1">
    <location>
        <begin position="37"/>
        <end position="61"/>
    </location>
</feature>
<name>A0A5K7YTU2_9BACT</name>
<feature type="domain" description="SPOR" evidence="2">
    <location>
        <begin position="401"/>
        <end position="481"/>
    </location>
</feature>
<feature type="transmembrane region" description="Helical" evidence="1">
    <location>
        <begin position="364"/>
        <end position="386"/>
    </location>
</feature>
<dbReference type="OrthoDB" id="5411222at2"/>
<dbReference type="EMBL" id="AP021874">
    <property type="protein sequence ID" value="BBO71473.1"/>
    <property type="molecule type" value="Genomic_DNA"/>
</dbReference>
<dbReference type="AlphaFoldDB" id="A0A5K7YTU2"/>